<evidence type="ECO:0000313" key="9">
    <source>
        <dbReference type="EMBL" id="MBH1942391.1"/>
    </source>
</evidence>
<evidence type="ECO:0000256" key="3">
    <source>
        <dbReference type="ARBA" id="ARBA00018111"/>
    </source>
</evidence>
<dbReference type="InterPro" id="IPR053925">
    <property type="entry name" value="RecX_HTH_3rd"/>
</dbReference>
<comment type="subcellular location">
    <subcellularLocation>
        <location evidence="1 5">Cytoplasm</location>
    </subcellularLocation>
</comment>
<dbReference type="Proteomes" id="UP000623269">
    <property type="component" value="Unassembled WGS sequence"/>
</dbReference>
<organism evidence="9 10">
    <name type="scientific">Mobilitalea sibirica</name>
    <dbReference type="NCBI Taxonomy" id="1462919"/>
    <lineage>
        <taxon>Bacteria</taxon>
        <taxon>Bacillati</taxon>
        <taxon>Bacillota</taxon>
        <taxon>Clostridia</taxon>
        <taxon>Lachnospirales</taxon>
        <taxon>Lachnospiraceae</taxon>
        <taxon>Mobilitalea</taxon>
    </lineage>
</organism>
<dbReference type="PANTHER" id="PTHR33602">
    <property type="entry name" value="REGULATORY PROTEIN RECX FAMILY PROTEIN"/>
    <property type="match status" value="1"/>
</dbReference>
<dbReference type="GO" id="GO:0005737">
    <property type="term" value="C:cytoplasm"/>
    <property type="evidence" value="ECO:0007669"/>
    <property type="project" value="UniProtKB-SubCell"/>
</dbReference>
<dbReference type="Pfam" id="PF21982">
    <property type="entry name" value="RecX_HTH1"/>
    <property type="match status" value="1"/>
</dbReference>
<dbReference type="AlphaFoldDB" id="A0A8J7HC39"/>
<evidence type="ECO:0000256" key="1">
    <source>
        <dbReference type="ARBA" id="ARBA00004496"/>
    </source>
</evidence>
<dbReference type="RefSeq" id="WP_197662645.1">
    <property type="nucleotide sequence ID" value="NZ_JAEAGR010000021.1"/>
</dbReference>
<protein>
    <recommendedName>
        <fullName evidence="3 5">Regulatory protein RecX</fullName>
    </recommendedName>
</protein>
<comment type="similarity">
    <text evidence="2 5">Belongs to the RecX family.</text>
</comment>
<comment type="function">
    <text evidence="5">Modulates RecA activity.</text>
</comment>
<keyword evidence="4 5" id="KW-0963">Cytoplasm</keyword>
<evidence type="ECO:0000256" key="2">
    <source>
        <dbReference type="ARBA" id="ARBA00009695"/>
    </source>
</evidence>
<dbReference type="Pfam" id="PF21981">
    <property type="entry name" value="RecX_HTH3"/>
    <property type="match status" value="1"/>
</dbReference>
<evidence type="ECO:0000256" key="4">
    <source>
        <dbReference type="ARBA" id="ARBA00022490"/>
    </source>
</evidence>
<accession>A0A8J7HC39</accession>
<reference evidence="9" key="1">
    <citation type="submission" date="2020-12" db="EMBL/GenBank/DDBJ databases">
        <title>M. sibirica DSM 26468T genome.</title>
        <authorList>
            <person name="Thieme N."/>
            <person name="Rettenmaier R."/>
            <person name="Zverlov V."/>
            <person name="Liebl W."/>
        </authorList>
    </citation>
    <scope>NUCLEOTIDE SEQUENCE</scope>
    <source>
        <strain evidence="9">DSM 26468</strain>
    </source>
</reference>
<proteinExistence type="inferred from homology"/>
<dbReference type="HAMAP" id="MF_01114">
    <property type="entry name" value="RecX"/>
    <property type="match status" value="1"/>
</dbReference>
<feature type="domain" description="RecX first three-helical" evidence="8">
    <location>
        <begin position="59"/>
        <end position="97"/>
    </location>
</feature>
<dbReference type="InterPro" id="IPR053924">
    <property type="entry name" value="RecX_HTH_2nd"/>
</dbReference>
<dbReference type="Pfam" id="PF02631">
    <property type="entry name" value="RecX_HTH2"/>
    <property type="match status" value="1"/>
</dbReference>
<gene>
    <name evidence="5" type="primary">recX</name>
    <name evidence="9" type="ORF">I5677_15925</name>
</gene>
<feature type="domain" description="RecX third three-helical" evidence="7">
    <location>
        <begin position="157"/>
        <end position="200"/>
    </location>
</feature>
<feature type="domain" description="RecX second three-helical" evidence="6">
    <location>
        <begin position="105"/>
        <end position="142"/>
    </location>
</feature>
<dbReference type="InterPro" id="IPR003783">
    <property type="entry name" value="Regulatory_RecX"/>
</dbReference>
<name>A0A8J7HC39_9FIRM</name>
<dbReference type="GO" id="GO:0006282">
    <property type="term" value="P:regulation of DNA repair"/>
    <property type="evidence" value="ECO:0007669"/>
    <property type="project" value="UniProtKB-UniRule"/>
</dbReference>
<evidence type="ECO:0000259" key="6">
    <source>
        <dbReference type="Pfam" id="PF02631"/>
    </source>
</evidence>
<dbReference type="PANTHER" id="PTHR33602:SF1">
    <property type="entry name" value="REGULATORY PROTEIN RECX FAMILY PROTEIN"/>
    <property type="match status" value="1"/>
</dbReference>
<evidence type="ECO:0000313" key="10">
    <source>
        <dbReference type="Proteomes" id="UP000623269"/>
    </source>
</evidence>
<dbReference type="InterPro" id="IPR053926">
    <property type="entry name" value="RecX_HTH_1st"/>
</dbReference>
<evidence type="ECO:0000259" key="8">
    <source>
        <dbReference type="Pfam" id="PF21982"/>
    </source>
</evidence>
<comment type="caution">
    <text evidence="9">The sequence shown here is derived from an EMBL/GenBank/DDBJ whole genome shotgun (WGS) entry which is preliminary data.</text>
</comment>
<dbReference type="Gene3D" id="1.10.10.10">
    <property type="entry name" value="Winged helix-like DNA-binding domain superfamily/Winged helix DNA-binding domain"/>
    <property type="match status" value="3"/>
</dbReference>
<evidence type="ECO:0000259" key="7">
    <source>
        <dbReference type="Pfam" id="PF21981"/>
    </source>
</evidence>
<dbReference type="EMBL" id="JAEAGR010000021">
    <property type="protein sequence ID" value="MBH1942391.1"/>
    <property type="molecule type" value="Genomic_DNA"/>
</dbReference>
<sequence length="202" mass="24322">MIITRLEEIDKSKVKVYIDDEYAFLLYQKDLRRFCIDEGNEITVTLYHDLMEDVIFRRAKQKALALLKFMDRSEAELRKKLEDAFYPSQIIERTIAYVYEYGYINDERYTSIYIRNRKHTKSKRIIKSELLTKGINKEIIDNIMMEEYQSETEDPEETAIKKAIYKKKKAPEELEYEEKQKLIASLYRKGFDIEKIRRVLSV</sequence>
<dbReference type="InterPro" id="IPR036388">
    <property type="entry name" value="WH-like_DNA-bd_sf"/>
</dbReference>
<keyword evidence="10" id="KW-1185">Reference proteome</keyword>
<evidence type="ECO:0000256" key="5">
    <source>
        <dbReference type="HAMAP-Rule" id="MF_01114"/>
    </source>
</evidence>